<dbReference type="AlphaFoldDB" id="R2XK44"/>
<evidence type="ECO:0000313" key="6">
    <source>
        <dbReference type="Proteomes" id="UP000013750"/>
    </source>
</evidence>
<feature type="domain" description="Inosine/uridine-preferring nucleoside hydrolase" evidence="3">
    <location>
        <begin position="69"/>
        <end position="253"/>
    </location>
</feature>
<dbReference type="InterPro" id="IPR001910">
    <property type="entry name" value="Inosine/uridine_hydrolase_dom"/>
</dbReference>
<dbReference type="Pfam" id="PF01156">
    <property type="entry name" value="IU_nuc_hydro"/>
    <property type="match status" value="1"/>
</dbReference>
<accession>R2XK44</accession>
<dbReference type="EMBL" id="AJDQ01000008">
    <property type="protein sequence ID" value="EOI55289.1"/>
    <property type="molecule type" value="Genomic_DNA"/>
</dbReference>
<dbReference type="GO" id="GO:0008477">
    <property type="term" value="F:purine nucleosidase activity"/>
    <property type="evidence" value="ECO:0007669"/>
    <property type="project" value="TreeGrafter"/>
</dbReference>
<reference evidence="5 7" key="2">
    <citation type="submission" date="2013-03" db="EMBL/GenBank/DDBJ databases">
        <title>The Genome Sequence of Enterococcus gilvus ATCC BAA-350 (PacBio/Illumina hybrid assembly).</title>
        <authorList>
            <consortium name="The Broad Institute Genomics Platform"/>
            <consortium name="The Broad Institute Genome Sequencing Center for Infectious Disease"/>
            <person name="Earl A."/>
            <person name="Russ C."/>
            <person name="Gilmore M."/>
            <person name="Surin D."/>
            <person name="Walker B."/>
            <person name="Young S."/>
            <person name="Zeng Q."/>
            <person name="Gargeya S."/>
            <person name="Fitzgerald M."/>
            <person name="Haas B."/>
            <person name="Abouelleil A."/>
            <person name="Allen A.W."/>
            <person name="Alvarado L."/>
            <person name="Arachchi H.M."/>
            <person name="Berlin A.M."/>
            <person name="Chapman S.B."/>
            <person name="Gainer-Dewar J."/>
            <person name="Goldberg J."/>
            <person name="Griggs A."/>
            <person name="Gujja S."/>
            <person name="Hansen M."/>
            <person name="Howarth C."/>
            <person name="Imamovic A."/>
            <person name="Ireland A."/>
            <person name="Larimer J."/>
            <person name="McCowan C."/>
            <person name="Murphy C."/>
            <person name="Pearson M."/>
            <person name="Poon T.W."/>
            <person name="Priest M."/>
            <person name="Roberts A."/>
            <person name="Saif S."/>
            <person name="Shea T."/>
            <person name="Sisk P."/>
            <person name="Sykes S."/>
            <person name="Wortman J."/>
            <person name="Nusbaum C."/>
            <person name="Birren B."/>
        </authorList>
    </citation>
    <scope>NUCLEOTIDE SEQUENCE [LARGE SCALE GENOMIC DNA]</scope>
    <source>
        <strain evidence="5 7">ATCC BAA-350</strain>
    </source>
</reference>
<evidence type="ECO:0000313" key="7">
    <source>
        <dbReference type="Proteomes" id="UP000014160"/>
    </source>
</evidence>
<dbReference type="eggNOG" id="COG1957">
    <property type="taxonomic scope" value="Bacteria"/>
</dbReference>
<evidence type="ECO:0000313" key="4">
    <source>
        <dbReference type="EMBL" id="EOI55289.1"/>
    </source>
</evidence>
<evidence type="ECO:0000256" key="1">
    <source>
        <dbReference type="ARBA" id="ARBA00022801"/>
    </source>
</evidence>
<evidence type="ECO:0000313" key="5">
    <source>
        <dbReference type="EMBL" id="EOW82168.1"/>
    </source>
</evidence>
<dbReference type="Gene3D" id="3.90.245.10">
    <property type="entry name" value="Ribonucleoside hydrolase-like"/>
    <property type="match status" value="2"/>
</dbReference>
<keyword evidence="2" id="KW-0326">Glycosidase</keyword>
<keyword evidence="1" id="KW-0378">Hydrolase</keyword>
<dbReference type="OrthoDB" id="9797882at2"/>
<keyword evidence="7" id="KW-1185">Reference proteome</keyword>
<dbReference type="Proteomes" id="UP000014160">
    <property type="component" value="Unassembled WGS sequence"/>
</dbReference>
<protein>
    <recommendedName>
        <fullName evidence="3">Inosine/uridine-preferring nucleoside hydrolase domain-containing protein</fullName>
    </recommendedName>
</protein>
<dbReference type="InterPro" id="IPR023186">
    <property type="entry name" value="IUNH"/>
</dbReference>
<dbReference type="SUPFAM" id="SSF53590">
    <property type="entry name" value="Nucleoside hydrolase"/>
    <property type="match status" value="1"/>
</dbReference>
<proteinExistence type="predicted"/>
<dbReference type="HOGENOM" id="CLU_036838_5_0_9"/>
<dbReference type="PATRIC" id="fig|1158614.3.peg.2490"/>
<dbReference type="EMBL" id="ASWH01000001">
    <property type="protein sequence ID" value="EOW82168.1"/>
    <property type="molecule type" value="Genomic_DNA"/>
</dbReference>
<dbReference type="GO" id="GO:0005829">
    <property type="term" value="C:cytosol"/>
    <property type="evidence" value="ECO:0007669"/>
    <property type="project" value="TreeGrafter"/>
</dbReference>
<dbReference type="GO" id="GO:0006152">
    <property type="term" value="P:purine nucleoside catabolic process"/>
    <property type="evidence" value="ECO:0007669"/>
    <property type="project" value="TreeGrafter"/>
</dbReference>
<organism evidence="4 6">
    <name type="scientific">Enterococcus gilvus ATCC BAA-350</name>
    <dbReference type="NCBI Taxonomy" id="1158614"/>
    <lineage>
        <taxon>Bacteria</taxon>
        <taxon>Bacillati</taxon>
        <taxon>Bacillota</taxon>
        <taxon>Bacilli</taxon>
        <taxon>Lactobacillales</taxon>
        <taxon>Enterococcaceae</taxon>
        <taxon>Enterococcus</taxon>
    </lineage>
</organism>
<dbReference type="RefSeq" id="WP_010780870.1">
    <property type="nucleotide sequence ID" value="NZ_ASWH01000001.1"/>
</dbReference>
<dbReference type="PANTHER" id="PTHR12304:SF4">
    <property type="entry name" value="URIDINE NUCLEOSIDASE"/>
    <property type="match status" value="1"/>
</dbReference>
<evidence type="ECO:0000259" key="3">
    <source>
        <dbReference type="Pfam" id="PF01156"/>
    </source>
</evidence>
<dbReference type="Proteomes" id="UP000013750">
    <property type="component" value="Unassembled WGS sequence"/>
</dbReference>
<gene>
    <name evidence="5" type="ORF">I592_01470</name>
    <name evidence="4" type="ORF">UKC_02496</name>
</gene>
<evidence type="ECO:0000256" key="2">
    <source>
        <dbReference type="ARBA" id="ARBA00023295"/>
    </source>
</evidence>
<dbReference type="InterPro" id="IPR036452">
    <property type="entry name" value="Ribo_hydro-like"/>
</dbReference>
<sequence>MRKIIFDCDNTFGLENHDVDDGLTLFYLLGAAEMDLLGVTLTYGNGTLGEVVQMTKALQKKVGIHFNYHSKNQADFLVEMVNKYPHEVTILATGALTNILDASMIDPEFFMKVQEIVLMGGTTEPLVVNQRPVSELNFSCDAAASKKVLLSRAKITIMNGHMTAQAFFSKKDLSIFIKAAESQIEQESLEWISETLEKWINWNEQMFGFSGFCNWDMTTAVYLECPELFSHEKYCLSATQPDLTIGRISLAEQSSYIVKMPKSILDLTEFNHIVIQRMLAGLLK</sequence>
<dbReference type="PANTHER" id="PTHR12304">
    <property type="entry name" value="INOSINE-URIDINE PREFERRING NUCLEOSIDE HYDROLASE"/>
    <property type="match status" value="1"/>
</dbReference>
<reference evidence="4 6" key="1">
    <citation type="submission" date="2013-02" db="EMBL/GenBank/DDBJ databases">
        <title>The Genome Sequence of Enterococcus gilvus ATCC BAA-350.</title>
        <authorList>
            <consortium name="The Broad Institute Genome Sequencing Platform"/>
            <consortium name="The Broad Institute Genome Sequencing Center for Infectious Disease"/>
            <person name="Earl A.M."/>
            <person name="Gilmore M.S."/>
            <person name="Lebreton F."/>
            <person name="Walker B."/>
            <person name="Young S.K."/>
            <person name="Zeng Q."/>
            <person name="Gargeya S."/>
            <person name="Fitzgerald M."/>
            <person name="Haas B."/>
            <person name="Abouelleil A."/>
            <person name="Alvarado L."/>
            <person name="Arachchi H.M."/>
            <person name="Berlin A.M."/>
            <person name="Chapman S.B."/>
            <person name="Dewar J."/>
            <person name="Goldberg J."/>
            <person name="Griggs A."/>
            <person name="Gujja S."/>
            <person name="Hansen M."/>
            <person name="Howarth C."/>
            <person name="Imamovic A."/>
            <person name="Larimer J."/>
            <person name="McCowan C."/>
            <person name="Murphy C."/>
            <person name="Neiman D."/>
            <person name="Pearson M."/>
            <person name="Priest M."/>
            <person name="Roberts A."/>
            <person name="Saif S."/>
            <person name="Shea T."/>
            <person name="Sisk P."/>
            <person name="Sykes S."/>
            <person name="Wortman J."/>
            <person name="Nusbaum C."/>
            <person name="Birren B."/>
        </authorList>
    </citation>
    <scope>NUCLEOTIDE SEQUENCE [LARGE SCALE GENOMIC DNA]</scope>
    <source>
        <strain evidence="4 6">ATCC BAA-350</strain>
    </source>
</reference>
<name>R2XK44_9ENTE</name>
<comment type="caution">
    <text evidence="4">The sequence shown here is derived from an EMBL/GenBank/DDBJ whole genome shotgun (WGS) entry which is preliminary data.</text>
</comment>